<keyword evidence="4" id="KW-0175">Coiled coil</keyword>
<evidence type="ECO:0000313" key="6">
    <source>
        <dbReference type="EMBL" id="MDV2884688.1"/>
    </source>
</evidence>
<dbReference type="PANTHER" id="PTHR32114:SF2">
    <property type="entry name" value="ABC TRANSPORTER ABCH.3"/>
    <property type="match status" value="1"/>
</dbReference>
<dbReference type="GO" id="GO:0006302">
    <property type="term" value="P:double-strand break repair"/>
    <property type="evidence" value="ECO:0007669"/>
    <property type="project" value="InterPro"/>
</dbReference>
<evidence type="ECO:0000256" key="3">
    <source>
        <dbReference type="ARBA" id="ARBA00013368"/>
    </source>
</evidence>
<comment type="similarity">
    <text evidence="1">Belongs to the SMC family. SbcC subfamily.</text>
</comment>
<accession>A0AAJ2NLQ8</accession>
<dbReference type="Proteomes" id="UP001285636">
    <property type="component" value="Unassembled WGS sequence"/>
</dbReference>
<organism evidence="6 7">
    <name type="scientific">Alkalihalophilus pseudofirmus</name>
    <name type="common">Bacillus pseudofirmus</name>
    <dbReference type="NCBI Taxonomy" id="79885"/>
    <lineage>
        <taxon>Bacteria</taxon>
        <taxon>Bacillati</taxon>
        <taxon>Bacillota</taxon>
        <taxon>Bacilli</taxon>
        <taxon>Bacillales</taxon>
        <taxon>Bacillaceae</taxon>
        <taxon>Alkalihalophilus</taxon>
    </lineage>
</organism>
<dbReference type="InterPro" id="IPR038729">
    <property type="entry name" value="Rad50/SbcC_AAA"/>
</dbReference>
<dbReference type="InterPro" id="IPR017599">
    <property type="entry name" value="DNA_S_DndD"/>
</dbReference>
<comment type="caution">
    <text evidence="6">The sequence shown here is derived from an EMBL/GenBank/DDBJ whole genome shotgun (WGS) entry which is preliminary data.</text>
</comment>
<dbReference type="PANTHER" id="PTHR32114">
    <property type="entry name" value="ABC TRANSPORTER ABCH.3"/>
    <property type="match status" value="1"/>
</dbReference>
<dbReference type="InterPro" id="IPR027417">
    <property type="entry name" value="P-loop_NTPase"/>
</dbReference>
<dbReference type="EMBL" id="JAWJAY010000001">
    <property type="protein sequence ID" value="MDV2884688.1"/>
    <property type="molecule type" value="Genomic_DNA"/>
</dbReference>
<protein>
    <recommendedName>
        <fullName evidence="3">Nuclease SbcCD subunit C</fullName>
    </recommendedName>
</protein>
<dbReference type="NCBIfam" id="TIGR03185">
    <property type="entry name" value="DNA_S_dndD"/>
    <property type="match status" value="1"/>
</dbReference>
<proteinExistence type="inferred from homology"/>
<reference evidence="6" key="1">
    <citation type="submission" date="2023-10" db="EMBL/GenBank/DDBJ databases">
        <title>Screening of Alkalihalophilus pseudofirmusBZ-TG-HK211 and Its Alleviation of Salt Stress on Rapeseed Growth.</title>
        <authorList>
            <person name="Zhao B."/>
            <person name="Guo T."/>
        </authorList>
    </citation>
    <scope>NUCLEOTIDE SEQUENCE</scope>
    <source>
        <strain evidence="6">BZ-TG-HK211</strain>
    </source>
</reference>
<dbReference type="SUPFAM" id="SSF52540">
    <property type="entry name" value="P-loop containing nucleoside triphosphate hydrolases"/>
    <property type="match status" value="1"/>
</dbReference>
<dbReference type="Pfam" id="PF13476">
    <property type="entry name" value="AAA_23"/>
    <property type="match status" value="1"/>
</dbReference>
<name>A0AAJ2NLQ8_ALKPS</name>
<feature type="domain" description="Rad50/SbcC-type AAA" evidence="5">
    <location>
        <begin position="6"/>
        <end position="242"/>
    </location>
</feature>
<evidence type="ECO:0000259" key="5">
    <source>
        <dbReference type="Pfam" id="PF13476"/>
    </source>
</evidence>
<feature type="coiled-coil region" evidence="4">
    <location>
        <begin position="401"/>
        <end position="435"/>
    </location>
</feature>
<evidence type="ECO:0000313" key="7">
    <source>
        <dbReference type="Proteomes" id="UP001285636"/>
    </source>
</evidence>
<gene>
    <name evidence="6" type="primary">dndD</name>
    <name evidence="6" type="ORF">RYX45_05825</name>
</gene>
<dbReference type="AlphaFoldDB" id="A0AAJ2NLQ8"/>
<feature type="coiled-coil region" evidence="4">
    <location>
        <begin position="190"/>
        <end position="261"/>
    </location>
</feature>
<evidence type="ECO:0000256" key="1">
    <source>
        <dbReference type="ARBA" id="ARBA00006930"/>
    </source>
</evidence>
<sequence>MLLKRLIFDNYKTYYGHQELDLYIPEDSRTQHSKNIILIGGLNGAGKTTILKAILYVLFGKRQMDEKEYNRLFSNVLNNQYFDEGGRDCSITLFLETDKKEEWEIKVSWSFDDYKRVLNENRNLTVRKHGARHGQSVKIDNIQVYDRFIDKIIPYYAAPFFIFDGEEIKDTILRQDSHEMKEAIQKITGMNSYKELLSDLRDIKSGLENEIAKVSKSKDMNKIQKALTIENKKIEECQSKIENIRESIATQNEKAQKIKNRRDEKLNINMKSRDKLIKKRTELESSIKYKKEQFNTAFQNNALSIILKSKIEKLTHRIKIEKEQREKKMMLEATLTPYRQFIDELLAHSIEPALSEEQLKQIRAIGEDVWIKENNLSKGNQLIEELHDLSPKEYTSLLSRKNNNRQSIIDLINNIESLEQAMNNMENDISNAPESVDVKEETSALDNILKKTGELELRYKAINSKLKSSLETKKSLSSQIESSSQQAGDLGGLEKKYNDVNIIIQSLEEYIVESTILKAEYIKEEFASMLTKLFRKQDEFGKIDFDTDTYTVRLYNDREQEISIHDRSAGEMQMISSSLIWALTKASDLSMPMVIDTPLGRLDSVHRNHLINHYYKELSEQVIILSTDTEITEEYVELMKNHSYKQYMLDYSEEKKYTVLRDGYFEFVRS</sequence>
<comment type="subunit">
    <text evidence="2">Heterodimer of SbcC and SbcD.</text>
</comment>
<evidence type="ECO:0000256" key="2">
    <source>
        <dbReference type="ARBA" id="ARBA00011322"/>
    </source>
</evidence>
<dbReference type="GO" id="GO:0016887">
    <property type="term" value="F:ATP hydrolysis activity"/>
    <property type="evidence" value="ECO:0007669"/>
    <property type="project" value="InterPro"/>
</dbReference>
<evidence type="ECO:0000256" key="4">
    <source>
        <dbReference type="SAM" id="Coils"/>
    </source>
</evidence>
<dbReference type="Gene3D" id="3.40.50.300">
    <property type="entry name" value="P-loop containing nucleotide triphosphate hydrolases"/>
    <property type="match status" value="2"/>
</dbReference>